<dbReference type="OrthoDB" id="3784230at2"/>
<keyword evidence="4" id="KW-1185">Reference proteome</keyword>
<dbReference type="RefSeq" id="WP_106190749.1">
    <property type="nucleotide sequence ID" value="NZ_PVTO01000002.1"/>
</dbReference>
<evidence type="ECO:0000259" key="2">
    <source>
        <dbReference type="Pfam" id="PF25164"/>
    </source>
</evidence>
<evidence type="ECO:0000259" key="1">
    <source>
        <dbReference type="Pfam" id="PF06054"/>
    </source>
</evidence>
<feature type="domain" description="Competence protein CoiA nuclease-like" evidence="1">
    <location>
        <begin position="59"/>
        <end position="177"/>
    </location>
</feature>
<dbReference type="Proteomes" id="UP000238205">
    <property type="component" value="Unassembled WGS sequence"/>
</dbReference>
<dbReference type="InterPro" id="IPR021176">
    <property type="entry name" value="Competence-induced_CoiA"/>
</dbReference>
<protein>
    <submittedName>
        <fullName evidence="3">Competence protein CoiA</fullName>
    </submittedName>
</protein>
<reference evidence="3 4" key="1">
    <citation type="submission" date="2018-03" db="EMBL/GenBank/DDBJ databases">
        <title>Genomic Encyclopedia of Archaeal and Bacterial Type Strains, Phase II (KMG-II): from individual species to whole genera.</title>
        <authorList>
            <person name="Goeker M."/>
        </authorList>
    </citation>
    <scope>NUCLEOTIDE SEQUENCE [LARGE SCALE GENOMIC DNA]</scope>
    <source>
        <strain evidence="3 4">DSM 13175</strain>
    </source>
</reference>
<dbReference type="InterPro" id="IPR010330">
    <property type="entry name" value="CoiA_nuc"/>
</dbReference>
<sequence>MLIAINNEGTATLATFAERKNRFTCPGCGAKVVLKKGDLKVAHFAHLKNSICSRYSEGETVEHLQGKLNLYNWILSKGIEAKLEVFLPEISQRADILITVDQTVIAVEYQCSKISIDEVCSRTMGYHQLGISVIWIAGSKLTVKDKLTALQRSLIGEITRGRYCFYLYESGKHQLKYYRVGINLHCQIENNPERLIKSAILGEEICGADEPFIHTITQSEIKRNISKLHLMRSYRNPSYFSFFQYVYINRLILDRLPVEIHYCLSNDWMIRTVSFEWKLRFMIWLRQLKKGVVVTRRMVKNRVEVMIKEHSLSLYRCPNITGDYYMNPFNEFMEVLIQNHFLIPLSSSKWLVNRDHSFFNCETVPEVTI</sequence>
<proteinExistence type="predicted"/>
<dbReference type="InterPro" id="IPR057253">
    <property type="entry name" value="CoiA-like_N"/>
</dbReference>
<gene>
    <name evidence="3" type="ORF">CLV38_102175</name>
</gene>
<dbReference type="Pfam" id="PF06054">
    <property type="entry name" value="CoiA_nuc"/>
    <property type="match status" value="1"/>
</dbReference>
<dbReference type="AlphaFoldDB" id="A0A2T0WBB3"/>
<dbReference type="EMBL" id="PVTO01000002">
    <property type="protein sequence ID" value="PRY83988.1"/>
    <property type="molecule type" value="Genomic_DNA"/>
</dbReference>
<comment type="caution">
    <text evidence="3">The sequence shown here is derived from an EMBL/GenBank/DDBJ whole genome shotgun (WGS) entry which is preliminary data.</text>
</comment>
<dbReference type="Pfam" id="PF25164">
    <property type="entry name" value="CoiA_N"/>
    <property type="match status" value="1"/>
</dbReference>
<name>A0A2T0WBB3_9LACT</name>
<dbReference type="PIRSF" id="PIRSF007487">
    <property type="entry name" value="Competence-induced_CoiA_bac"/>
    <property type="match status" value="1"/>
</dbReference>
<evidence type="ECO:0000313" key="4">
    <source>
        <dbReference type="Proteomes" id="UP000238205"/>
    </source>
</evidence>
<organism evidence="3 4">
    <name type="scientific">Alkalibacterium olivapovliticus</name>
    <dbReference type="NCBI Taxonomy" id="99907"/>
    <lineage>
        <taxon>Bacteria</taxon>
        <taxon>Bacillati</taxon>
        <taxon>Bacillota</taxon>
        <taxon>Bacilli</taxon>
        <taxon>Lactobacillales</taxon>
        <taxon>Carnobacteriaceae</taxon>
        <taxon>Alkalibacterium</taxon>
    </lineage>
</organism>
<feature type="domain" description="Competence protein CoiA-like N-terminal" evidence="2">
    <location>
        <begin position="19"/>
        <end position="53"/>
    </location>
</feature>
<evidence type="ECO:0000313" key="3">
    <source>
        <dbReference type="EMBL" id="PRY83988.1"/>
    </source>
</evidence>
<accession>A0A2T0WBB3</accession>